<dbReference type="AlphaFoldDB" id="A0AAP0F310"/>
<keyword evidence="10" id="KW-1185">Reference proteome</keyword>
<evidence type="ECO:0000256" key="4">
    <source>
        <dbReference type="ARBA" id="ARBA00022729"/>
    </source>
</evidence>
<reference evidence="9 10" key="1">
    <citation type="submission" date="2024-01" db="EMBL/GenBank/DDBJ databases">
        <title>Genome assemblies of Stephania.</title>
        <authorList>
            <person name="Yang L."/>
        </authorList>
    </citation>
    <scope>NUCLEOTIDE SEQUENCE [LARGE SCALE GENOMIC DNA]</scope>
    <source>
        <strain evidence="9">JXDWG</strain>
        <tissue evidence="9">Leaf</tissue>
    </source>
</reference>
<comment type="similarity">
    <text evidence="2">Belongs to the 'GDSL' lipolytic enzyme family.</text>
</comment>
<sequence length="380" mass="42114">MKTLGWFVLVLLIINRWSREASSTISSSSSSSSSGAVVAEAMFVFGDSLSDPGNNNALLTLAKGDFPPYGIDFPGGVTGRICNGLIGPDHLGNMLGLGLIPAFQNPNTKGSNILKGVNFASSAAGILDESGAFLGKRWTLDQQIEQFATKTLPELRSQALRSKEGNKELTVDEFLAKSLFYSNVGSNDFINYVVRNYKDVEAYIDWLISKHTRQLKELYQLGGRKFLIFGLAPMGCLPMAILLFNKNAPDDCSEQLNQIIRRWNTKLTELIQQLNHNHSGEGAGTYFLYFDIYNAFLQVTNNPSLYGFKEVRSACCGAGLLHSELLCMTGKAPVCSNRSEYVFWDSFHPTELMYGILIRQAFDGTLQNTFPKNVQQLFQF</sequence>
<organism evidence="9 10">
    <name type="scientific">Stephania cephalantha</name>
    <dbReference type="NCBI Taxonomy" id="152367"/>
    <lineage>
        <taxon>Eukaryota</taxon>
        <taxon>Viridiplantae</taxon>
        <taxon>Streptophyta</taxon>
        <taxon>Embryophyta</taxon>
        <taxon>Tracheophyta</taxon>
        <taxon>Spermatophyta</taxon>
        <taxon>Magnoliopsida</taxon>
        <taxon>Ranunculales</taxon>
        <taxon>Menispermaceae</taxon>
        <taxon>Menispermoideae</taxon>
        <taxon>Cissampelideae</taxon>
        <taxon>Stephania</taxon>
    </lineage>
</organism>
<keyword evidence="7" id="KW-0443">Lipid metabolism</keyword>
<keyword evidence="5" id="KW-0378">Hydrolase</keyword>
<protein>
    <submittedName>
        <fullName evidence="9">Uncharacterized protein</fullName>
    </submittedName>
</protein>
<dbReference type="CDD" id="cd01837">
    <property type="entry name" value="SGNH_plant_lipase_like"/>
    <property type="match status" value="1"/>
</dbReference>
<gene>
    <name evidence="9" type="ORF">Scep_023114</name>
</gene>
<accession>A0AAP0F310</accession>
<dbReference type="InterPro" id="IPR035669">
    <property type="entry name" value="SGNH_plant_lipase-like"/>
</dbReference>
<dbReference type="InterPro" id="IPR001087">
    <property type="entry name" value="GDSL"/>
</dbReference>
<dbReference type="InterPro" id="IPR051238">
    <property type="entry name" value="GDSL_esterase/lipase"/>
</dbReference>
<dbReference type="InterPro" id="IPR036514">
    <property type="entry name" value="SGNH_hydro_sf"/>
</dbReference>
<dbReference type="GO" id="GO:0016788">
    <property type="term" value="F:hydrolase activity, acting on ester bonds"/>
    <property type="evidence" value="ECO:0007669"/>
    <property type="project" value="InterPro"/>
</dbReference>
<evidence type="ECO:0000256" key="7">
    <source>
        <dbReference type="ARBA" id="ARBA00023098"/>
    </source>
</evidence>
<keyword evidence="4 8" id="KW-0732">Signal</keyword>
<keyword evidence="6" id="KW-0442">Lipid degradation</keyword>
<evidence type="ECO:0000256" key="1">
    <source>
        <dbReference type="ARBA" id="ARBA00004613"/>
    </source>
</evidence>
<evidence type="ECO:0000256" key="3">
    <source>
        <dbReference type="ARBA" id="ARBA00022525"/>
    </source>
</evidence>
<evidence type="ECO:0000256" key="8">
    <source>
        <dbReference type="SAM" id="SignalP"/>
    </source>
</evidence>
<name>A0AAP0F310_9MAGN</name>
<evidence type="ECO:0000256" key="6">
    <source>
        <dbReference type="ARBA" id="ARBA00022963"/>
    </source>
</evidence>
<dbReference type="PANTHER" id="PTHR45650:SF8">
    <property type="entry name" value="GDSL ESTERASE_LIPASE"/>
    <property type="match status" value="1"/>
</dbReference>
<evidence type="ECO:0000256" key="5">
    <source>
        <dbReference type="ARBA" id="ARBA00022801"/>
    </source>
</evidence>
<dbReference type="PANTHER" id="PTHR45650">
    <property type="entry name" value="GDSL-LIKE LIPASE/ACYLHYDROLASE-RELATED"/>
    <property type="match status" value="1"/>
</dbReference>
<dbReference type="GO" id="GO:0005576">
    <property type="term" value="C:extracellular region"/>
    <property type="evidence" value="ECO:0007669"/>
    <property type="project" value="UniProtKB-SubCell"/>
</dbReference>
<dbReference type="EMBL" id="JBBNAG010000010">
    <property type="protein sequence ID" value="KAK9099684.1"/>
    <property type="molecule type" value="Genomic_DNA"/>
</dbReference>
<feature type="signal peptide" evidence="8">
    <location>
        <begin position="1"/>
        <end position="23"/>
    </location>
</feature>
<evidence type="ECO:0000313" key="10">
    <source>
        <dbReference type="Proteomes" id="UP001419268"/>
    </source>
</evidence>
<comment type="subcellular location">
    <subcellularLocation>
        <location evidence="1">Secreted</location>
    </subcellularLocation>
</comment>
<keyword evidence="3" id="KW-0964">Secreted</keyword>
<dbReference type="Gene3D" id="3.40.50.1110">
    <property type="entry name" value="SGNH hydrolase"/>
    <property type="match status" value="1"/>
</dbReference>
<dbReference type="Proteomes" id="UP001419268">
    <property type="component" value="Unassembled WGS sequence"/>
</dbReference>
<dbReference type="GO" id="GO:0016042">
    <property type="term" value="P:lipid catabolic process"/>
    <property type="evidence" value="ECO:0007669"/>
    <property type="project" value="UniProtKB-KW"/>
</dbReference>
<proteinExistence type="inferred from homology"/>
<evidence type="ECO:0000313" key="9">
    <source>
        <dbReference type="EMBL" id="KAK9099684.1"/>
    </source>
</evidence>
<feature type="chain" id="PRO_5042864715" evidence="8">
    <location>
        <begin position="24"/>
        <end position="380"/>
    </location>
</feature>
<evidence type="ECO:0000256" key="2">
    <source>
        <dbReference type="ARBA" id="ARBA00008668"/>
    </source>
</evidence>
<comment type="caution">
    <text evidence="9">The sequence shown here is derived from an EMBL/GenBank/DDBJ whole genome shotgun (WGS) entry which is preliminary data.</text>
</comment>
<dbReference type="Pfam" id="PF00657">
    <property type="entry name" value="Lipase_GDSL"/>
    <property type="match status" value="1"/>
</dbReference>